<proteinExistence type="predicted"/>
<protein>
    <submittedName>
        <fullName evidence="1">Phosphoglycolate phosphatase</fullName>
    </submittedName>
</protein>
<dbReference type="OrthoDB" id="9797743at2"/>
<keyword evidence="2" id="KW-1185">Reference proteome</keyword>
<dbReference type="Pfam" id="PF13419">
    <property type="entry name" value="HAD_2"/>
    <property type="match status" value="1"/>
</dbReference>
<evidence type="ECO:0000313" key="1">
    <source>
        <dbReference type="EMBL" id="TQM43226.1"/>
    </source>
</evidence>
<dbReference type="Gene3D" id="1.10.150.240">
    <property type="entry name" value="Putative phosphatase, domain 2"/>
    <property type="match status" value="1"/>
</dbReference>
<organism evidence="1 2">
    <name type="scientific">Pseudonocardia cypriaca</name>
    <dbReference type="NCBI Taxonomy" id="882449"/>
    <lineage>
        <taxon>Bacteria</taxon>
        <taxon>Bacillati</taxon>
        <taxon>Actinomycetota</taxon>
        <taxon>Actinomycetes</taxon>
        <taxon>Pseudonocardiales</taxon>
        <taxon>Pseudonocardiaceae</taxon>
        <taxon>Pseudonocardia</taxon>
    </lineage>
</organism>
<dbReference type="SFLD" id="SFLDS00003">
    <property type="entry name" value="Haloacid_Dehalogenase"/>
    <property type="match status" value="1"/>
</dbReference>
<evidence type="ECO:0000313" key="2">
    <source>
        <dbReference type="Proteomes" id="UP000319818"/>
    </source>
</evidence>
<dbReference type="GO" id="GO:0005829">
    <property type="term" value="C:cytosol"/>
    <property type="evidence" value="ECO:0007669"/>
    <property type="project" value="TreeGrafter"/>
</dbReference>
<comment type="caution">
    <text evidence="1">The sequence shown here is derived from an EMBL/GenBank/DDBJ whole genome shotgun (WGS) entry which is preliminary data.</text>
</comment>
<dbReference type="SFLD" id="SFLDG01129">
    <property type="entry name" value="C1.5:_HAD__Beta-PGM__Phosphata"/>
    <property type="match status" value="1"/>
</dbReference>
<name>A0A543GAV8_9PSEU</name>
<dbReference type="SUPFAM" id="SSF56784">
    <property type="entry name" value="HAD-like"/>
    <property type="match status" value="1"/>
</dbReference>
<dbReference type="GO" id="GO:0004713">
    <property type="term" value="F:protein tyrosine kinase activity"/>
    <property type="evidence" value="ECO:0007669"/>
    <property type="project" value="TreeGrafter"/>
</dbReference>
<dbReference type="InterPro" id="IPR036412">
    <property type="entry name" value="HAD-like_sf"/>
</dbReference>
<dbReference type="Proteomes" id="UP000319818">
    <property type="component" value="Unassembled WGS sequence"/>
</dbReference>
<sequence>MRSVRTVLLDVDGTLVDSAATIVEHLAAAIAEVGFPVPDAARLLKLVGPPFETALPELGLTQEQTAAAIVAYRASYDAVAATITPVYPGIPALLERLREDGMRLATATSKPEELARKIVAGTGLGSYLDLVGGADHVSGRVGKAAVVGSVLERLGLDPAIDPVVLVGDRIHDVEGAAAHGVPTIGVTWGYAEPGELAGARLIVSDLDELADALRGDAVWSTTMPRDAA</sequence>
<reference evidence="1 2" key="1">
    <citation type="submission" date="2019-06" db="EMBL/GenBank/DDBJ databases">
        <title>Sequencing the genomes of 1000 actinobacteria strains.</title>
        <authorList>
            <person name="Klenk H.-P."/>
        </authorList>
    </citation>
    <scope>NUCLEOTIDE SEQUENCE [LARGE SCALE GENOMIC DNA]</scope>
    <source>
        <strain evidence="1 2">DSM 45511</strain>
    </source>
</reference>
<dbReference type="InterPro" id="IPR041492">
    <property type="entry name" value="HAD_2"/>
</dbReference>
<dbReference type="AlphaFoldDB" id="A0A543GAV8"/>
<dbReference type="InterPro" id="IPR023198">
    <property type="entry name" value="PGP-like_dom2"/>
</dbReference>
<dbReference type="EMBL" id="VFPH01000001">
    <property type="protein sequence ID" value="TQM43226.1"/>
    <property type="molecule type" value="Genomic_DNA"/>
</dbReference>
<dbReference type="PANTHER" id="PTHR43434">
    <property type="entry name" value="PHOSPHOGLYCOLATE PHOSPHATASE"/>
    <property type="match status" value="1"/>
</dbReference>
<dbReference type="InterPro" id="IPR023214">
    <property type="entry name" value="HAD_sf"/>
</dbReference>
<dbReference type="InterPro" id="IPR050155">
    <property type="entry name" value="HAD-like_hydrolase_sf"/>
</dbReference>
<accession>A0A543GAV8</accession>
<gene>
    <name evidence="1" type="ORF">FB388_0568</name>
</gene>
<dbReference type="Gene3D" id="3.40.50.1000">
    <property type="entry name" value="HAD superfamily/HAD-like"/>
    <property type="match status" value="1"/>
</dbReference>
<dbReference type="PANTHER" id="PTHR43434:SF20">
    <property type="entry name" value="5'-NUCLEOTIDASE"/>
    <property type="match status" value="1"/>
</dbReference>